<dbReference type="AlphaFoldDB" id="A0A2N6LNV8"/>
<evidence type="ECO:0000313" key="1">
    <source>
        <dbReference type="EMBL" id="PMB27366.1"/>
    </source>
</evidence>
<evidence type="ECO:0000313" key="2">
    <source>
        <dbReference type="Proteomes" id="UP000235081"/>
    </source>
</evidence>
<accession>A0A2N6LNV8</accession>
<organism evidence="1 2">
    <name type="scientific">Fischerella thermalis CCMEE 5318</name>
    <dbReference type="NCBI Taxonomy" id="2019666"/>
    <lineage>
        <taxon>Bacteria</taxon>
        <taxon>Bacillati</taxon>
        <taxon>Cyanobacteriota</taxon>
        <taxon>Cyanophyceae</taxon>
        <taxon>Nostocales</taxon>
        <taxon>Hapalosiphonaceae</taxon>
        <taxon>Fischerella</taxon>
    </lineage>
</organism>
<name>A0A2N6LNV8_9CYAN</name>
<dbReference type="Proteomes" id="UP000235081">
    <property type="component" value="Unassembled WGS sequence"/>
</dbReference>
<sequence length="87" mass="10133">MRRQKLTDWKKSRTKKTLKNTIATPTLIAKRGICFFCIKFQLRDLQKIKCPALSNIFQLSPRIDERSASGRNARAGHFITWKGLRLD</sequence>
<protein>
    <submittedName>
        <fullName evidence="1">Uncharacterized protein</fullName>
    </submittedName>
</protein>
<proteinExistence type="predicted"/>
<gene>
    <name evidence="1" type="ORF">CEN46_01610</name>
</gene>
<reference evidence="1 2" key="1">
    <citation type="submission" date="2017-07" db="EMBL/GenBank/DDBJ databases">
        <title>Genomes of Fischerella (Mastigocladus) sp. strains.</title>
        <authorList>
            <person name="Miller S.R."/>
        </authorList>
    </citation>
    <scope>NUCLEOTIDE SEQUENCE [LARGE SCALE GENOMIC DNA]</scope>
    <source>
        <strain evidence="1 2">CCMEE 5318</strain>
    </source>
</reference>
<comment type="caution">
    <text evidence="1">The sequence shown here is derived from an EMBL/GenBank/DDBJ whole genome shotgun (WGS) entry which is preliminary data.</text>
</comment>
<dbReference type="EMBL" id="NMQE01000037">
    <property type="protein sequence ID" value="PMB27366.1"/>
    <property type="molecule type" value="Genomic_DNA"/>
</dbReference>